<comment type="caution">
    <text evidence="1">The sequence shown here is derived from an EMBL/GenBank/DDBJ whole genome shotgun (WGS) entry which is preliminary data.</text>
</comment>
<evidence type="ECO:0000313" key="2">
    <source>
        <dbReference type="Proteomes" id="UP001154282"/>
    </source>
</evidence>
<accession>A0AAV0GX56</accession>
<name>A0AAV0GX56_9ROSI</name>
<feature type="non-terminal residue" evidence="1">
    <location>
        <position position="56"/>
    </location>
</feature>
<organism evidence="1 2">
    <name type="scientific">Linum tenue</name>
    <dbReference type="NCBI Taxonomy" id="586396"/>
    <lineage>
        <taxon>Eukaryota</taxon>
        <taxon>Viridiplantae</taxon>
        <taxon>Streptophyta</taxon>
        <taxon>Embryophyta</taxon>
        <taxon>Tracheophyta</taxon>
        <taxon>Spermatophyta</taxon>
        <taxon>Magnoliopsida</taxon>
        <taxon>eudicotyledons</taxon>
        <taxon>Gunneridae</taxon>
        <taxon>Pentapetalae</taxon>
        <taxon>rosids</taxon>
        <taxon>fabids</taxon>
        <taxon>Malpighiales</taxon>
        <taxon>Linaceae</taxon>
        <taxon>Linum</taxon>
    </lineage>
</organism>
<dbReference type="AlphaFoldDB" id="A0AAV0GX56"/>
<protein>
    <submittedName>
        <fullName evidence="1">Uncharacterized protein</fullName>
    </submittedName>
</protein>
<proteinExistence type="predicted"/>
<gene>
    <name evidence="1" type="ORF">LITE_LOCUS1509</name>
</gene>
<sequence length="56" mass="6640">MVVVVVAALRRQCLRRRRRPRLGKTEARSGSPLERERERERGLLVDIRWVAASNWQ</sequence>
<evidence type="ECO:0000313" key="1">
    <source>
        <dbReference type="EMBL" id="CAI0377567.1"/>
    </source>
</evidence>
<reference evidence="1" key="1">
    <citation type="submission" date="2022-08" db="EMBL/GenBank/DDBJ databases">
        <authorList>
            <person name="Gutierrez-Valencia J."/>
        </authorList>
    </citation>
    <scope>NUCLEOTIDE SEQUENCE</scope>
</reference>
<dbReference type="EMBL" id="CAMGYJ010000002">
    <property type="protein sequence ID" value="CAI0377567.1"/>
    <property type="molecule type" value="Genomic_DNA"/>
</dbReference>
<keyword evidence="2" id="KW-1185">Reference proteome</keyword>
<dbReference type="Proteomes" id="UP001154282">
    <property type="component" value="Unassembled WGS sequence"/>
</dbReference>